<evidence type="ECO:0000313" key="1">
    <source>
        <dbReference type="EMBL" id="KAH3806812.1"/>
    </source>
</evidence>
<protein>
    <submittedName>
        <fullName evidence="1">Uncharacterized protein</fullName>
    </submittedName>
</protein>
<dbReference type="AlphaFoldDB" id="A0A9D4JGI2"/>
<organism evidence="1 2">
    <name type="scientific">Dreissena polymorpha</name>
    <name type="common">Zebra mussel</name>
    <name type="synonym">Mytilus polymorpha</name>
    <dbReference type="NCBI Taxonomy" id="45954"/>
    <lineage>
        <taxon>Eukaryota</taxon>
        <taxon>Metazoa</taxon>
        <taxon>Spiralia</taxon>
        <taxon>Lophotrochozoa</taxon>
        <taxon>Mollusca</taxon>
        <taxon>Bivalvia</taxon>
        <taxon>Autobranchia</taxon>
        <taxon>Heteroconchia</taxon>
        <taxon>Euheterodonta</taxon>
        <taxon>Imparidentia</taxon>
        <taxon>Neoheterodontei</taxon>
        <taxon>Myida</taxon>
        <taxon>Dreissenoidea</taxon>
        <taxon>Dreissenidae</taxon>
        <taxon>Dreissena</taxon>
    </lineage>
</organism>
<sequence>MLCQSWEVQQPTNCFASQQHYKLLSLSKLYSIGYLLTSEYMLMIMQTEDEAVRGRRPRGEHS</sequence>
<comment type="caution">
    <text evidence="1">The sequence shown here is derived from an EMBL/GenBank/DDBJ whole genome shotgun (WGS) entry which is preliminary data.</text>
</comment>
<evidence type="ECO:0000313" key="2">
    <source>
        <dbReference type="Proteomes" id="UP000828390"/>
    </source>
</evidence>
<dbReference type="Proteomes" id="UP000828390">
    <property type="component" value="Unassembled WGS sequence"/>
</dbReference>
<reference evidence="1" key="2">
    <citation type="submission" date="2020-11" db="EMBL/GenBank/DDBJ databases">
        <authorList>
            <person name="McCartney M.A."/>
            <person name="Auch B."/>
            <person name="Kono T."/>
            <person name="Mallez S."/>
            <person name="Becker A."/>
            <person name="Gohl D.M."/>
            <person name="Silverstein K.A.T."/>
            <person name="Koren S."/>
            <person name="Bechman K.B."/>
            <person name="Herman A."/>
            <person name="Abrahante J.E."/>
            <person name="Garbe J."/>
        </authorList>
    </citation>
    <scope>NUCLEOTIDE SEQUENCE</scope>
    <source>
        <strain evidence="1">Duluth1</strain>
        <tissue evidence="1">Whole animal</tissue>
    </source>
</reference>
<proteinExistence type="predicted"/>
<gene>
    <name evidence="1" type="ORF">DPMN_135140</name>
</gene>
<accession>A0A9D4JGI2</accession>
<dbReference type="EMBL" id="JAIWYP010000006">
    <property type="protein sequence ID" value="KAH3806812.1"/>
    <property type="molecule type" value="Genomic_DNA"/>
</dbReference>
<name>A0A9D4JGI2_DREPO</name>
<reference evidence="1" key="1">
    <citation type="journal article" date="2019" name="bioRxiv">
        <title>The Genome of the Zebra Mussel, Dreissena polymorpha: A Resource for Invasive Species Research.</title>
        <authorList>
            <person name="McCartney M.A."/>
            <person name="Auch B."/>
            <person name="Kono T."/>
            <person name="Mallez S."/>
            <person name="Zhang Y."/>
            <person name="Obille A."/>
            <person name="Becker A."/>
            <person name="Abrahante J.E."/>
            <person name="Garbe J."/>
            <person name="Badalamenti J.P."/>
            <person name="Herman A."/>
            <person name="Mangelson H."/>
            <person name="Liachko I."/>
            <person name="Sullivan S."/>
            <person name="Sone E.D."/>
            <person name="Koren S."/>
            <person name="Silverstein K.A.T."/>
            <person name="Beckman K.B."/>
            <person name="Gohl D.M."/>
        </authorList>
    </citation>
    <scope>NUCLEOTIDE SEQUENCE</scope>
    <source>
        <strain evidence="1">Duluth1</strain>
        <tissue evidence="1">Whole animal</tissue>
    </source>
</reference>
<keyword evidence="2" id="KW-1185">Reference proteome</keyword>